<evidence type="ECO:0000256" key="2">
    <source>
        <dbReference type="ARBA" id="ARBA00022679"/>
    </source>
</evidence>
<evidence type="ECO:0000256" key="3">
    <source>
        <dbReference type="HAMAP-Rule" id="MF_01537"/>
    </source>
</evidence>
<dbReference type="PATRIC" id="fig|52133.19.peg.2880"/>
<comment type="caution">
    <text evidence="4">The sequence shown here is derived from an EMBL/GenBank/DDBJ whole genome shotgun (WGS) entry which is preliminary data.</text>
</comment>
<dbReference type="Gene3D" id="2.60.120.10">
    <property type="entry name" value="Jelly Rolls"/>
    <property type="match status" value="1"/>
</dbReference>
<comment type="catalytic activity">
    <reaction evidence="3">
        <text>a purine D-ribonucleoside + phosphate = a purine nucleobase + alpha-D-ribose 1-phosphate</text>
        <dbReference type="Rhea" id="RHEA:19805"/>
        <dbReference type="ChEBI" id="CHEBI:26386"/>
        <dbReference type="ChEBI" id="CHEBI:43474"/>
        <dbReference type="ChEBI" id="CHEBI:57720"/>
        <dbReference type="ChEBI" id="CHEBI:142355"/>
        <dbReference type="EC" id="2.4.2.1"/>
    </reaction>
</comment>
<dbReference type="AlphaFoldDB" id="A0A150HRL3"/>
<proteinExistence type="inferred from homology"/>
<comment type="catalytic activity">
    <reaction evidence="3">
        <text>thymidine + phosphate = 2-deoxy-alpha-D-ribose 1-phosphate + thymine</text>
        <dbReference type="Rhea" id="RHEA:16037"/>
        <dbReference type="ChEBI" id="CHEBI:17748"/>
        <dbReference type="ChEBI" id="CHEBI:17821"/>
        <dbReference type="ChEBI" id="CHEBI:43474"/>
        <dbReference type="ChEBI" id="CHEBI:57259"/>
        <dbReference type="EC" id="2.4.2.2"/>
    </reaction>
</comment>
<comment type="catalytic activity">
    <reaction evidence="3">
        <text>inosine + phosphate = alpha-D-ribose 1-phosphate + hypoxanthine</text>
        <dbReference type="Rhea" id="RHEA:27646"/>
        <dbReference type="ChEBI" id="CHEBI:17368"/>
        <dbReference type="ChEBI" id="CHEBI:17596"/>
        <dbReference type="ChEBI" id="CHEBI:43474"/>
        <dbReference type="ChEBI" id="CHEBI:57720"/>
        <dbReference type="EC" id="2.4.2.1"/>
    </reaction>
</comment>
<comment type="catalytic activity">
    <reaction evidence="3">
        <text>adenosine + phosphate = alpha-D-ribose 1-phosphate + adenine</text>
        <dbReference type="Rhea" id="RHEA:27642"/>
        <dbReference type="ChEBI" id="CHEBI:16335"/>
        <dbReference type="ChEBI" id="CHEBI:16708"/>
        <dbReference type="ChEBI" id="CHEBI:43474"/>
        <dbReference type="ChEBI" id="CHEBI:57720"/>
        <dbReference type="EC" id="2.4.2.1"/>
    </reaction>
</comment>
<comment type="catalytic activity">
    <reaction evidence="3">
        <text>uridine + phosphate = alpha-D-ribose 1-phosphate + uracil</text>
        <dbReference type="Rhea" id="RHEA:24388"/>
        <dbReference type="ChEBI" id="CHEBI:16704"/>
        <dbReference type="ChEBI" id="CHEBI:17568"/>
        <dbReference type="ChEBI" id="CHEBI:43474"/>
        <dbReference type="ChEBI" id="CHEBI:57720"/>
        <dbReference type="EC" id="2.4.2.2"/>
    </reaction>
</comment>
<dbReference type="EC" id="2.4.2.1" evidence="3"/>
<sequence>MSEQFNFVSIKKKANIHFNGSSISHVLILKDGTKKTLGVILPSEHPLTFKTHLEERIEIISGTCAVQIGAVTEVSTYSSGESFIIPPNTEFTIQSDGVVDYVCHFEQH</sequence>
<dbReference type="GO" id="GO:0009032">
    <property type="term" value="F:thymidine phosphorylase activity"/>
    <property type="evidence" value="ECO:0007669"/>
    <property type="project" value="RHEA"/>
</dbReference>
<dbReference type="PANTHER" id="PTHR36540">
    <property type="entry name" value="PYRIMIDINE/PURINE NUCLEOSIDE PHOSPHORYLASE"/>
    <property type="match status" value="1"/>
</dbReference>
<comment type="catalytic activity">
    <reaction evidence="3">
        <text>xanthosine + phosphate = alpha-D-ribose 1-phosphate + xanthine</text>
        <dbReference type="Rhea" id="RHEA:27638"/>
        <dbReference type="ChEBI" id="CHEBI:17712"/>
        <dbReference type="ChEBI" id="CHEBI:18107"/>
        <dbReference type="ChEBI" id="CHEBI:43474"/>
        <dbReference type="ChEBI" id="CHEBI:57720"/>
        <dbReference type="EC" id="2.4.2.1"/>
    </reaction>
</comment>
<dbReference type="EMBL" id="JRHX01000086">
    <property type="protein sequence ID" value="KXZ68882.1"/>
    <property type="molecule type" value="Genomic_DNA"/>
</dbReference>
<comment type="catalytic activity">
    <reaction evidence="3">
        <text>cytidine + phosphate = cytosine + alpha-D-ribose 1-phosphate</text>
        <dbReference type="Rhea" id="RHEA:52540"/>
        <dbReference type="ChEBI" id="CHEBI:16040"/>
        <dbReference type="ChEBI" id="CHEBI:17562"/>
        <dbReference type="ChEBI" id="CHEBI:43474"/>
        <dbReference type="ChEBI" id="CHEBI:57720"/>
        <dbReference type="EC" id="2.4.2.2"/>
    </reaction>
</comment>
<gene>
    <name evidence="3" type="primary">ppnP</name>
    <name evidence="4" type="ORF">AVENLUH13518_02838</name>
</gene>
<comment type="similarity">
    <text evidence="3">Belongs to the nucleoside phosphorylase PpnP family.</text>
</comment>
<dbReference type="CDD" id="cd20296">
    <property type="entry name" value="cupin_PpnP-like"/>
    <property type="match status" value="1"/>
</dbReference>
<dbReference type="PANTHER" id="PTHR36540:SF1">
    <property type="entry name" value="PYRIMIDINE_PURINE NUCLEOSIDE PHOSPHORYLASE"/>
    <property type="match status" value="1"/>
</dbReference>
<dbReference type="GO" id="GO:0005829">
    <property type="term" value="C:cytosol"/>
    <property type="evidence" value="ECO:0007669"/>
    <property type="project" value="TreeGrafter"/>
</dbReference>
<dbReference type="SUPFAM" id="SSF51182">
    <property type="entry name" value="RmlC-like cupins"/>
    <property type="match status" value="1"/>
</dbReference>
<keyword evidence="1 3" id="KW-0328">Glycosyltransferase</keyword>
<dbReference type="GO" id="GO:0004850">
    <property type="term" value="F:uridine phosphorylase activity"/>
    <property type="evidence" value="ECO:0007669"/>
    <property type="project" value="RHEA"/>
</dbReference>
<organism evidence="4 5">
    <name type="scientific">Acinetobacter venetianus</name>
    <dbReference type="NCBI Taxonomy" id="52133"/>
    <lineage>
        <taxon>Bacteria</taxon>
        <taxon>Pseudomonadati</taxon>
        <taxon>Pseudomonadota</taxon>
        <taxon>Gammaproteobacteria</taxon>
        <taxon>Moraxellales</taxon>
        <taxon>Moraxellaceae</taxon>
        <taxon>Acinetobacter</taxon>
    </lineage>
</organism>
<evidence type="ECO:0000313" key="5">
    <source>
        <dbReference type="Proteomes" id="UP000075544"/>
    </source>
</evidence>
<dbReference type="InterPro" id="IPR011051">
    <property type="entry name" value="RmlC_Cupin_sf"/>
</dbReference>
<reference evidence="4 5" key="1">
    <citation type="journal article" date="2016" name="Sci. Rep.">
        <title>Genomic and phenotypic characterization of the species Acinetobacter venetianus.</title>
        <authorList>
            <person name="Fondi M."/>
            <person name="Maida I."/>
            <person name="Perrin E."/>
            <person name="Orlandini V."/>
            <person name="La Torre L."/>
            <person name="Bosi E."/>
            <person name="Negroni A."/>
            <person name="Zanaroli G."/>
            <person name="Fava F."/>
            <person name="Decorosi F."/>
            <person name="Giovannetti L."/>
            <person name="Viti C."/>
            <person name="Vaneechoutte M."/>
            <person name="Dijkshoorn L."/>
            <person name="Fani R."/>
        </authorList>
    </citation>
    <scope>NUCLEOTIDE SEQUENCE [LARGE SCALE GENOMIC DNA]</scope>
    <source>
        <strain evidence="4 5">LUH13518</strain>
    </source>
</reference>
<accession>A0A150HRL3</accession>
<dbReference type="InterPro" id="IPR009664">
    <property type="entry name" value="Ppnp"/>
</dbReference>
<evidence type="ECO:0000313" key="4">
    <source>
        <dbReference type="EMBL" id="KXZ68882.1"/>
    </source>
</evidence>
<name>A0A150HRL3_9GAMM</name>
<dbReference type="EC" id="2.4.2.2" evidence="3"/>
<comment type="catalytic activity">
    <reaction evidence="3">
        <text>guanosine + phosphate = alpha-D-ribose 1-phosphate + guanine</text>
        <dbReference type="Rhea" id="RHEA:13233"/>
        <dbReference type="ChEBI" id="CHEBI:16235"/>
        <dbReference type="ChEBI" id="CHEBI:16750"/>
        <dbReference type="ChEBI" id="CHEBI:43474"/>
        <dbReference type="ChEBI" id="CHEBI:57720"/>
        <dbReference type="EC" id="2.4.2.1"/>
    </reaction>
</comment>
<dbReference type="GO" id="GO:0047975">
    <property type="term" value="F:guanosine phosphorylase activity"/>
    <property type="evidence" value="ECO:0007669"/>
    <property type="project" value="RHEA"/>
</dbReference>
<dbReference type="RefSeq" id="WP_061525416.1">
    <property type="nucleotide sequence ID" value="NZ_JRHX01000086.1"/>
</dbReference>
<dbReference type="HAMAP" id="MF_01537">
    <property type="entry name" value="Nucleos_phosphorylase_PpnP"/>
    <property type="match status" value="1"/>
</dbReference>
<keyword evidence="2 3" id="KW-0808">Transferase</keyword>
<dbReference type="Pfam" id="PF06865">
    <property type="entry name" value="Ppnp"/>
    <property type="match status" value="1"/>
</dbReference>
<dbReference type="Proteomes" id="UP000075544">
    <property type="component" value="Unassembled WGS sequence"/>
</dbReference>
<evidence type="ECO:0000256" key="1">
    <source>
        <dbReference type="ARBA" id="ARBA00022676"/>
    </source>
</evidence>
<comment type="function">
    <text evidence="3">Catalyzes the phosphorolysis of diverse nucleosides, yielding D-ribose 1-phosphate and the respective free bases. Can use uridine, adenosine, guanosine, cytidine, thymidine, inosine and xanthosine as substrates. Also catalyzes the reverse reactions.</text>
</comment>
<dbReference type="InterPro" id="IPR014710">
    <property type="entry name" value="RmlC-like_jellyroll"/>
</dbReference>
<dbReference type="GO" id="GO:0004731">
    <property type="term" value="F:purine-nucleoside phosphorylase activity"/>
    <property type="evidence" value="ECO:0007669"/>
    <property type="project" value="UniProtKB-UniRule"/>
</dbReference>
<protein>
    <recommendedName>
        <fullName evidence="3">Pyrimidine/purine nucleoside phosphorylase</fullName>
        <ecNumber evidence="3">2.4.2.1</ecNumber>
        <ecNumber evidence="3">2.4.2.2</ecNumber>
    </recommendedName>
    <alternativeName>
        <fullName evidence="3">Adenosine phosphorylase</fullName>
    </alternativeName>
    <alternativeName>
        <fullName evidence="3">Cytidine phosphorylase</fullName>
    </alternativeName>
    <alternativeName>
        <fullName evidence="3">Guanosine phosphorylase</fullName>
    </alternativeName>
    <alternativeName>
        <fullName evidence="3">Inosine phosphorylase</fullName>
    </alternativeName>
    <alternativeName>
        <fullName evidence="3">Thymidine phosphorylase</fullName>
    </alternativeName>
    <alternativeName>
        <fullName evidence="3">Uridine phosphorylase</fullName>
    </alternativeName>
    <alternativeName>
        <fullName evidence="3">Xanthosine phosphorylase</fullName>
    </alternativeName>
</protein>